<dbReference type="InterPro" id="IPR012334">
    <property type="entry name" value="Pectin_lyas_fold"/>
</dbReference>
<dbReference type="RefSeq" id="WP_211110134.1">
    <property type="nucleotide sequence ID" value="NZ_JAEKJA010000005.1"/>
</dbReference>
<evidence type="ECO:0000313" key="3">
    <source>
        <dbReference type="Proteomes" id="UP000609531"/>
    </source>
</evidence>
<evidence type="ECO:0000256" key="1">
    <source>
        <dbReference type="SAM" id="MobiDB-lite"/>
    </source>
</evidence>
<name>A0A934MG13_9HYPH</name>
<accession>A0A934MG13</accession>
<protein>
    <submittedName>
        <fullName evidence="2">Right-handed parallel beta-helix repeat-containing protein</fullName>
    </submittedName>
</protein>
<reference evidence="2" key="1">
    <citation type="submission" date="2020-12" db="EMBL/GenBank/DDBJ databases">
        <title>Bacterial taxonomy.</title>
        <authorList>
            <person name="Pan X."/>
        </authorList>
    </citation>
    <scope>NUCLEOTIDE SEQUENCE</scope>
    <source>
        <strain evidence="2">B2012</strain>
    </source>
</reference>
<dbReference type="InterPro" id="IPR006626">
    <property type="entry name" value="PbH1"/>
</dbReference>
<dbReference type="Gene3D" id="2.160.20.10">
    <property type="entry name" value="Single-stranded right-handed beta-helix, Pectin lyase-like"/>
    <property type="match status" value="1"/>
</dbReference>
<sequence length="504" mass="55394">MQTFSASDPAELRAAIAAAAAYLATLEGEAEGCRILVHPGPYHEATDVVGLKGRVGAPVVFEGGGGVICGGSHPDPQQGYGRPQDGGPGNPTATDFAFLRFSHCEHVVVAGFELQNYWPVILYFQKSSHITIIGNTLRHGTNAVFAKQGRGFGLEGNRWQQDDTPEHVLWHEVDWIEAHGGDGGMGTKRYYNGSFFASKDVSEVNISRNVISDCYNGVRMKVGQLPGDAGLPYNRDVYIFDNDFVRVRDNPIEPEYYVHNWHIAHNRIVDAHSWFSLDGVRGGYMYIYGNTAHFVSRQGVKDATHHTMGRVLKLSYASHNPDYALGAAVPDHPWYVVHNSFVLRCPIVGGAADEVPQPPCDGVGPDYTANLTCANNAFEWCSIDEHGIYLCEWIAMLRSFSRRQNDGVVFDHNLSNRRDYFDQARSLSLGEAGGLHADAPFFVRPAEGDFTLVAESPGRGRAEPMELEAPDGRRLRIRPGEGGALHRGAIQDYGHAELEEVVSV</sequence>
<dbReference type="SMART" id="SM00710">
    <property type="entry name" value="PbH1"/>
    <property type="match status" value="4"/>
</dbReference>
<dbReference type="SUPFAM" id="SSF51126">
    <property type="entry name" value="Pectin lyase-like"/>
    <property type="match status" value="1"/>
</dbReference>
<keyword evidence="3" id="KW-1185">Reference proteome</keyword>
<dbReference type="Proteomes" id="UP000609531">
    <property type="component" value="Unassembled WGS sequence"/>
</dbReference>
<organism evidence="2 3">
    <name type="scientific">Acuticoccus mangrovi</name>
    <dbReference type="NCBI Taxonomy" id="2796142"/>
    <lineage>
        <taxon>Bacteria</taxon>
        <taxon>Pseudomonadati</taxon>
        <taxon>Pseudomonadota</taxon>
        <taxon>Alphaproteobacteria</taxon>
        <taxon>Hyphomicrobiales</taxon>
        <taxon>Amorphaceae</taxon>
        <taxon>Acuticoccus</taxon>
    </lineage>
</organism>
<feature type="region of interest" description="Disordered" evidence="1">
    <location>
        <begin position="72"/>
        <end position="91"/>
    </location>
</feature>
<dbReference type="InterPro" id="IPR011050">
    <property type="entry name" value="Pectin_lyase_fold/virulence"/>
</dbReference>
<dbReference type="EMBL" id="JAEKJA010000005">
    <property type="protein sequence ID" value="MBJ3775495.1"/>
    <property type="molecule type" value="Genomic_DNA"/>
</dbReference>
<gene>
    <name evidence="2" type="ORF">JCR33_07360</name>
</gene>
<proteinExistence type="predicted"/>
<evidence type="ECO:0000313" key="2">
    <source>
        <dbReference type="EMBL" id="MBJ3775495.1"/>
    </source>
</evidence>
<dbReference type="AlphaFoldDB" id="A0A934MG13"/>
<comment type="caution">
    <text evidence="2">The sequence shown here is derived from an EMBL/GenBank/DDBJ whole genome shotgun (WGS) entry which is preliminary data.</text>
</comment>